<sequence>MSYKLIFYCPIMNTSNVLRGIFDKTTAGGIGNYTECYFKTKGVGSFKPSAEANPHIGEANKAEYVEEDKVELLTGGVDNTKKTVEVLKSVHPYEEVAYEVYRIEDF</sequence>
<name>A0A4T0R8H6_9BASI</name>
<evidence type="ECO:0000313" key="3">
    <source>
        <dbReference type="EMBL" id="TIC33664.1"/>
    </source>
</evidence>
<gene>
    <name evidence="3" type="ORF">E3Q10_00612</name>
    <name evidence="2" type="ORF">E3Q17_01586</name>
</gene>
<evidence type="ECO:0000313" key="4">
    <source>
        <dbReference type="Proteomes" id="UP000305647"/>
    </source>
</evidence>
<protein>
    <recommendedName>
        <fullName evidence="1">ATP phosphoribosyltransferase</fullName>
    </recommendedName>
</protein>
<dbReference type="Proteomes" id="UP000305647">
    <property type="component" value="Unassembled WGS sequence"/>
</dbReference>
<dbReference type="Gene3D" id="3.30.70.120">
    <property type="match status" value="1"/>
</dbReference>
<proteinExistence type="predicted"/>
<dbReference type="InterPro" id="IPR015867">
    <property type="entry name" value="N-reg_PII/ATP_PRibTrfase_C"/>
</dbReference>
<dbReference type="InterPro" id="IPR036069">
    <property type="entry name" value="DUF34/NIF3_sf"/>
</dbReference>
<evidence type="ECO:0000256" key="1">
    <source>
        <dbReference type="ARBA" id="ARBA00020998"/>
    </source>
</evidence>
<dbReference type="AlphaFoldDB" id="A0A4T0R8H6"/>
<comment type="caution">
    <text evidence="3">The sequence shown here is derived from an EMBL/GenBank/DDBJ whole genome shotgun (WGS) entry which is preliminary data.</text>
</comment>
<dbReference type="PANTHER" id="PTHR41774:SF1">
    <property type="entry name" value="NGG1P INTERACTING FACTOR NIF3"/>
    <property type="match status" value="1"/>
</dbReference>
<evidence type="ECO:0000313" key="5">
    <source>
        <dbReference type="Proteomes" id="UP000307169"/>
    </source>
</evidence>
<dbReference type="Proteomes" id="UP000307169">
    <property type="component" value="Unassembled WGS sequence"/>
</dbReference>
<accession>A0A4T0R8H6</accession>
<dbReference type="PANTHER" id="PTHR41774">
    <property type="match status" value="1"/>
</dbReference>
<organism evidence="3 4">
    <name type="scientific">Wallemia mellicola</name>
    <dbReference type="NCBI Taxonomy" id="1708541"/>
    <lineage>
        <taxon>Eukaryota</taxon>
        <taxon>Fungi</taxon>
        <taxon>Dikarya</taxon>
        <taxon>Basidiomycota</taxon>
        <taxon>Wallemiomycotina</taxon>
        <taxon>Wallemiomycetes</taxon>
        <taxon>Wallemiales</taxon>
        <taxon>Wallemiaceae</taxon>
        <taxon>Wallemia</taxon>
    </lineage>
</organism>
<reference evidence="4 5" key="1">
    <citation type="submission" date="2019-03" db="EMBL/GenBank/DDBJ databases">
        <title>Sequencing 25 genomes of Wallemia mellicola.</title>
        <authorList>
            <person name="Gostincar C."/>
        </authorList>
    </citation>
    <scope>NUCLEOTIDE SEQUENCE [LARGE SCALE GENOMIC DNA]</scope>
    <source>
        <strain evidence="2 5">EXF-1262</strain>
        <strain evidence="3 4">EXF-8738</strain>
    </source>
</reference>
<dbReference type="SUPFAM" id="SSF102705">
    <property type="entry name" value="NIF3 (NGG1p interacting factor 3)-like"/>
    <property type="match status" value="1"/>
</dbReference>
<evidence type="ECO:0000313" key="2">
    <source>
        <dbReference type="EMBL" id="TIC01986.1"/>
    </source>
</evidence>
<dbReference type="EMBL" id="SPRH01000014">
    <property type="protein sequence ID" value="TIC01986.1"/>
    <property type="molecule type" value="Genomic_DNA"/>
</dbReference>
<dbReference type="EMBL" id="SPRO01000004">
    <property type="protein sequence ID" value="TIC33664.1"/>
    <property type="molecule type" value="Genomic_DNA"/>
</dbReference>